<evidence type="ECO:0000313" key="2">
    <source>
        <dbReference type="EMBL" id="ARN77101.1"/>
    </source>
</evidence>
<dbReference type="AlphaFoldDB" id="A0A1W6MHN1"/>
<protein>
    <recommendedName>
        <fullName evidence="4">DoxX family protein</fullName>
    </recommendedName>
</protein>
<evidence type="ECO:0000313" key="3">
    <source>
        <dbReference type="Proteomes" id="UP000193431"/>
    </source>
</evidence>
<accession>A0A1W6MHN1</accession>
<gene>
    <name evidence="2" type="ORF">BST97_03305</name>
</gene>
<dbReference type="OrthoDB" id="1365847at2"/>
<feature type="transmembrane region" description="Helical" evidence="1">
    <location>
        <begin position="7"/>
        <end position="29"/>
    </location>
</feature>
<proteinExistence type="predicted"/>
<dbReference type="STRING" id="331648.BST97_03305"/>
<dbReference type="RefSeq" id="WP_085765902.1">
    <property type="nucleotide sequence ID" value="NZ_CP019344.1"/>
</dbReference>
<organism evidence="2 3">
    <name type="scientific">Nonlabens spongiae</name>
    <dbReference type="NCBI Taxonomy" id="331648"/>
    <lineage>
        <taxon>Bacteria</taxon>
        <taxon>Pseudomonadati</taxon>
        <taxon>Bacteroidota</taxon>
        <taxon>Flavobacteriia</taxon>
        <taxon>Flavobacteriales</taxon>
        <taxon>Flavobacteriaceae</taxon>
        <taxon>Nonlabens</taxon>
    </lineage>
</organism>
<dbReference type="Pfam" id="PF13781">
    <property type="entry name" value="DoxX_3"/>
    <property type="match status" value="1"/>
</dbReference>
<keyword evidence="1" id="KW-0812">Transmembrane</keyword>
<keyword evidence="1" id="KW-0472">Membrane</keyword>
<feature type="transmembrane region" description="Helical" evidence="1">
    <location>
        <begin position="73"/>
        <end position="93"/>
    </location>
</feature>
<dbReference type="InterPro" id="IPR025695">
    <property type="entry name" value="DoxX-like"/>
</dbReference>
<evidence type="ECO:0000256" key="1">
    <source>
        <dbReference type="SAM" id="Phobius"/>
    </source>
</evidence>
<evidence type="ECO:0008006" key="4">
    <source>
        <dbReference type="Google" id="ProtNLM"/>
    </source>
</evidence>
<dbReference type="Proteomes" id="UP000193431">
    <property type="component" value="Chromosome"/>
</dbReference>
<dbReference type="EMBL" id="CP019344">
    <property type="protein sequence ID" value="ARN77101.1"/>
    <property type="molecule type" value="Genomic_DNA"/>
</dbReference>
<keyword evidence="3" id="KW-1185">Reference proteome</keyword>
<name>A0A1W6MHN1_9FLAO</name>
<feature type="transmembrane region" description="Helical" evidence="1">
    <location>
        <begin position="99"/>
        <end position="116"/>
    </location>
</feature>
<feature type="transmembrane region" description="Helical" evidence="1">
    <location>
        <begin position="49"/>
        <end position="66"/>
    </location>
</feature>
<keyword evidence="1" id="KW-1133">Transmembrane helix</keyword>
<sequence>MRKTYLNLFLNILIALVWFVNGLICKILNVVPRHEMIVSELLGNEHSRILTILIGISELIMVGWILSRYRSKWNAISQIVVVMTMNIIEFTIVPELLLWGRWNIVFALIFSGLVYYNEFILNKFENELTR</sequence>
<reference evidence="2 3" key="1">
    <citation type="submission" date="2016-11" db="EMBL/GenBank/DDBJ databases">
        <title>Trade-off between light-utilization and light-protection in marine flavobacteria.</title>
        <authorList>
            <person name="Kumagai Y."/>
        </authorList>
    </citation>
    <scope>NUCLEOTIDE SEQUENCE [LARGE SCALE GENOMIC DNA]</scope>
    <source>
        <strain evidence="2 3">JCM 13191</strain>
    </source>
</reference>